<comment type="caution">
    <text evidence="6">The sequence shown here is derived from an EMBL/GenBank/DDBJ whole genome shotgun (WGS) entry which is preliminary data.</text>
</comment>
<evidence type="ECO:0000313" key="7">
    <source>
        <dbReference type="Proteomes" id="UP000193642"/>
    </source>
</evidence>
<accession>A0A1Y2CIL6</accession>
<evidence type="ECO:0000256" key="2">
    <source>
        <dbReference type="ARBA" id="ARBA00022598"/>
    </source>
</evidence>
<keyword evidence="7" id="KW-1185">Reference proteome</keyword>
<dbReference type="OrthoDB" id="288590at2759"/>
<comment type="similarity">
    <text evidence="1">Belongs to the ATP-dependent AMP-binding enzyme family.</text>
</comment>
<dbReference type="STRING" id="329046.A0A1Y2CIL6"/>
<dbReference type="InterPro" id="IPR042099">
    <property type="entry name" value="ANL_N_sf"/>
</dbReference>
<gene>
    <name evidence="6" type="ORF">BCR33DRAFT_715299</name>
</gene>
<keyword evidence="2" id="KW-0436">Ligase</keyword>
<dbReference type="GO" id="GO:0005524">
    <property type="term" value="F:ATP binding"/>
    <property type="evidence" value="ECO:0007669"/>
    <property type="project" value="UniProtKB-KW"/>
</dbReference>
<evidence type="ECO:0000259" key="5">
    <source>
        <dbReference type="Pfam" id="PF00501"/>
    </source>
</evidence>
<dbReference type="Gene3D" id="3.40.50.12780">
    <property type="entry name" value="N-terminal domain of ligase-like"/>
    <property type="match status" value="1"/>
</dbReference>
<dbReference type="SUPFAM" id="SSF56801">
    <property type="entry name" value="Acetyl-CoA synthetase-like"/>
    <property type="match status" value="1"/>
</dbReference>
<keyword evidence="3" id="KW-0547">Nucleotide-binding</keyword>
<evidence type="ECO:0000256" key="3">
    <source>
        <dbReference type="ARBA" id="ARBA00022741"/>
    </source>
</evidence>
<dbReference type="Pfam" id="PF00501">
    <property type="entry name" value="AMP-binding"/>
    <property type="match status" value="1"/>
</dbReference>
<dbReference type="AlphaFoldDB" id="A0A1Y2CIL6"/>
<dbReference type="InterPro" id="IPR000873">
    <property type="entry name" value="AMP-dep_synth/lig_dom"/>
</dbReference>
<sequence>MLLWCVFRRFMGNGGSAINVFLKSVRKYPNNEALVYTPTDKRYTYKELDEEINKAAHWLFSHDIKQGQVISIMLDNSPEFIIFWLAAMKLGVVTSCINTTLKSMSILQSIETVTPSIIIFHAKYRPEFKTVVSQSDPSLKFFEFPDGTTPTRDPTFHQVNFSNQPKTPPPVSWVDSVKVDDIALLIYTSGTTGNPKPAILTNAKISGGSVLLNIVDLKESDRLYCSLPLYHSSPAVLGWGSCFSRGATLILAPKFSASRFIPDCIAHKATAILYIGELCRFLCNTPPSPQDRQHNIRVAVGNGMRPTFGRDSWIGLGFRKCLSFTEVAKGMRTCSIIGNVGRRGLGLLGNLGPLRGEDGFCKPCKVGEVGELVSVIDDKSLTKAFKGYYKDRVGSEKKVLKDVFRKGDKYFRTGDTVWKDADGFVYFSDRIGDTFRWKGENVSTLQVAGVIHAFPGVLEANVYVHTGTLKQKKVEYRNQGFNHSLVNGDVLFWMKPGTNSYVLFTEQERISVIANGLN</sequence>
<feature type="domain" description="AMP-dependent synthetase/ligase" evidence="5">
    <location>
        <begin position="23"/>
        <end position="306"/>
    </location>
</feature>
<dbReference type="InterPro" id="IPR020845">
    <property type="entry name" value="AMP-binding_CS"/>
</dbReference>
<dbReference type="PROSITE" id="PS00455">
    <property type="entry name" value="AMP_BINDING"/>
    <property type="match status" value="1"/>
</dbReference>
<dbReference type="Proteomes" id="UP000193642">
    <property type="component" value="Unassembled WGS sequence"/>
</dbReference>
<proteinExistence type="inferred from homology"/>
<organism evidence="6 7">
    <name type="scientific">Rhizoclosmatium globosum</name>
    <dbReference type="NCBI Taxonomy" id="329046"/>
    <lineage>
        <taxon>Eukaryota</taxon>
        <taxon>Fungi</taxon>
        <taxon>Fungi incertae sedis</taxon>
        <taxon>Chytridiomycota</taxon>
        <taxon>Chytridiomycota incertae sedis</taxon>
        <taxon>Chytridiomycetes</taxon>
        <taxon>Chytridiales</taxon>
        <taxon>Chytriomycetaceae</taxon>
        <taxon>Rhizoclosmatium</taxon>
    </lineage>
</organism>
<dbReference type="EMBL" id="MCGO01000015">
    <property type="protein sequence ID" value="ORY46890.1"/>
    <property type="molecule type" value="Genomic_DNA"/>
</dbReference>
<reference evidence="6 7" key="1">
    <citation type="submission" date="2016-07" db="EMBL/GenBank/DDBJ databases">
        <title>Pervasive Adenine N6-methylation of Active Genes in Fungi.</title>
        <authorList>
            <consortium name="DOE Joint Genome Institute"/>
            <person name="Mondo S.J."/>
            <person name="Dannebaum R.O."/>
            <person name="Kuo R.C."/>
            <person name="Labutti K."/>
            <person name="Haridas S."/>
            <person name="Kuo A."/>
            <person name="Salamov A."/>
            <person name="Ahrendt S.R."/>
            <person name="Lipzen A."/>
            <person name="Sullivan W."/>
            <person name="Andreopoulos W.B."/>
            <person name="Clum A."/>
            <person name="Lindquist E."/>
            <person name="Daum C."/>
            <person name="Ramamoorthy G.K."/>
            <person name="Gryganskyi A."/>
            <person name="Culley D."/>
            <person name="Magnuson J.K."/>
            <person name="James T.Y."/>
            <person name="O'Malley M.A."/>
            <person name="Stajich J.E."/>
            <person name="Spatafora J.W."/>
            <person name="Visel A."/>
            <person name="Grigoriev I.V."/>
        </authorList>
    </citation>
    <scope>NUCLEOTIDE SEQUENCE [LARGE SCALE GENOMIC DNA]</scope>
    <source>
        <strain evidence="6 7">JEL800</strain>
    </source>
</reference>
<dbReference type="GO" id="GO:0005886">
    <property type="term" value="C:plasma membrane"/>
    <property type="evidence" value="ECO:0007669"/>
    <property type="project" value="TreeGrafter"/>
</dbReference>
<dbReference type="PANTHER" id="PTHR43107:SF15">
    <property type="entry name" value="FATTY ACID TRANSPORT PROTEIN 3, ISOFORM A"/>
    <property type="match status" value="1"/>
</dbReference>
<protein>
    <submittedName>
        <fullName evidence="6">Acetyl-CoA synthetase-like protein</fullName>
    </submittedName>
</protein>
<dbReference type="GO" id="GO:0005324">
    <property type="term" value="F:long-chain fatty acid transmembrane transporter activity"/>
    <property type="evidence" value="ECO:0007669"/>
    <property type="project" value="TreeGrafter"/>
</dbReference>
<evidence type="ECO:0000313" key="6">
    <source>
        <dbReference type="EMBL" id="ORY46890.1"/>
    </source>
</evidence>
<evidence type="ECO:0000256" key="1">
    <source>
        <dbReference type="ARBA" id="ARBA00006432"/>
    </source>
</evidence>
<dbReference type="GO" id="GO:0044539">
    <property type="term" value="P:long-chain fatty acid import into cell"/>
    <property type="evidence" value="ECO:0007669"/>
    <property type="project" value="TreeGrafter"/>
</dbReference>
<evidence type="ECO:0000256" key="4">
    <source>
        <dbReference type="ARBA" id="ARBA00022840"/>
    </source>
</evidence>
<dbReference type="GO" id="GO:0004467">
    <property type="term" value="F:long-chain fatty acid-CoA ligase activity"/>
    <property type="evidence" value="ECO:0007669"/>
    <property type="project" value="TreeGrafter"/>
</dbReference>
<keyword evidence="4" id="KW-0067">ATP-binding</keyword>
<name>A0A1Y2CIL6_9FUNG</name>
<dbReference type="PANTHER" id="PTHR43107">
    <property type="entry name" value="LONG-CHAIN FATTY ACID TRANSPORT PROTEIN"/>
    <property type="match status" value="1"/>
</dbReference>